<dbReference type="AlphaFoldDB" id="A0A502BYN3"/>
<evidence type="ECO:0000313" key="1">
    <source>
        <dbReference type="EMBL" id="TPG05514.1"/>
    </source>
</evidence>
<name>A0A502BYN3_9SPHN</name>
<accession>A0A502BYN3</accession>
<evidence type="ECO:0000313" key="2">
    <source>
        <dbReference type="Proteomes" id="UP000318413"/>
    </source>
</evidence>
<dbReference type="Proteomes" id="UP000318413">
    <property type="component" value="Unassembled WGS sequence"/>
</dbReference>
<reference evidence="1 2" key="1">
    <citation type="journal article" date="2019" name="Environ. Microbiol.">
        <title>Species interactions and distinct microbial communities in high Arctic permafrost affected cryosols are associated with the CH4 and CO2 gas fluxes.</title>
        <authorList>
            <person name="Altshuler I."/>
            <person name="Hamel J."/>
            <person name="Turney S."/>
            <person name="Magnuson E."/>
            <person name="Levesque R."/>
            <person name="Greer C."/>
            <person name="Whyte L.G."/>
        </authorList>
    </citation>
    <scope>NUCLEOTIDE SEQUENCE [LARGE SCALE GENOMIC DNA]</scope>
    <source>
        <strain evidence="1 2">S5.1</strain>
    </source>
</reference>
<keyword evidence="2" id="KW-1185">Reference proteome</keyword>
<dbReference type="EMBL" id="RCZK01000025">
    <property type="protein sequence ID" value="TPG05514.1"/>
    <property type="molecule type" value="Genomic_DNA"/>
</dbReference>
<protein>
    <recommendedName>
        <fullName evidence="3">MarR family transcriptional regulator</fullName>
    </recommendedName>
</protein>
<comment type="caution">
    <text evidence="1">The sequence shown here is derived from an EMBL/GenBank/DDBJ whole genome shotgun (WGS) entry which is preliminary data.</text>
</comment>
<dbReference type="OrthoDB" id="8453752at2"/>
<organism evidence="1 2">
    <name type="scientific">Sphingomonas oligophenolica</name>
    <dbReference type="NCBI Taxonomy" id="301154"/>
    <lineage>
        <taxon>Bacteria</taxon>
        <taxon>Pseudomonadati</taxon>
        <taxon>Pseudomonadota</taxon>
        <taxon>Alphaproteobacteria</taxon>
        <taxon>Sphingomonadales</taxon>
        <taxon>Sphingomonadaceae</taxon>
        <taxon>Sphingomonas</taxon>
    </lineage>
</organism>
<evidence type="ECO:0008006" key="3">
    <source>
        <dbReference type="Google" id="ProtNLM"/>
    </source>
</evidence>
<proteinExistence type="predicted"/>
<gene>
    <name evidence="1" type="ORF">EAH84_15110</name>
</gene>
<dbReference type="RefSeq" id="WP_140872816.1">
    <property type="nucleotide sequence ID" value="NZ_RCZK01000025.1"/>
</dbReference>
<sequence>MPNDKEVTDFARETFSSVWSLETALLMGRNPGRSWTQHELVGALRASDLVVSTSIHELSVAGLVVEDANGVRYQPASERIDQLFADVAALYVSSPMSVRRSIIRWRHASINAFSEAFKLRDGEE</sequence>